<accession>A0A1J5RCT1</accession>
<protein>
    <submittedName>
        <fullName evidence="2">Uncharacterized protein</fullName>
    </submittedName>
</protein>
<reference evidence="2" key="1">
    <citation type="submission" date="2016-10" db="EMBL/GenBank/DDBJ databases">
        <title>Sequence of Gallionella enrichment culture.</title>
        <authorList>
            <person name="Poehlein A."/>
            <person name="Muehling M."/>
            <person name="Daniel R."/>
        </authorList>
    </citation>
    <scope>NUCLEOTIDE SEQUENCE</scope>
</reference>
<dbReference type="AlphaFoldDB" id="A0A1J5RCT1"/>
<feature type="region of interest" description="Disordered" evidence="1">
    <location>
        <begin position="66"/>
        <end position="88"/>
    </location>
</feature>
<feature type="compositionally biased region" description="Basic residues" evidence="1">
    <location>
        <begin position="1"/>
        <end position="13"/>
    </location>
</feature>
<sequence>MPRPFKLSRKRRAAPSFVDPHGGRAGRRPALGALRNWPAWALWIVLLGLVALDWSASSPHRRFAEPPPLALGSGPAADAGHCSLVPKR</sequence>
<gene>
    <name evidence="2" type="ORF">GALL_240900</name>
</gene>
<organism evidence="2">
    <name type="scientific">mine drainage metagenome</name>
    <dbReference type="NCBI Taxonomy" id="410659"/>
    <lineage>
        <taxon>unclassified sequences</taxon>
        <taxon>metagenomes</taxon>
        <taxon>ecological metagenomes</taxon>
    </lineage>
</organism>
<feature type="region of interest" description="Disordered" evidence="1">
    <location>
        <begin position="1"/>
        <end position="26"/>
    </location>
</feature>
<evidence type="ECO:0000313" key="2">
    <source>
        <dbReference type="EMBL" id="OIQ93902.1"/>
    </source>
</evidence>
<comment type="caution">
    <text evidence="2">The sequence shown here is derived from an EMBL/GenBank/DDBJ whole genome shotgun (WGS) entry which is preliminary data.</text>
</comment>
<evidence type="ECO:0000256" key="1">
    <source>
        <dbReference type="SAM" id="MobiDB-lite"/>
    </source>
</evidence>
<dbReference type="EMBL" id="MLJW01000197">
    <property type="protein sequence ID" value="OIQ93902.1"/>
    <property type="molecule type" value="Genomic_DNA"/>
</dbReference>
<feature type="compositionally biased region" description="Low complexity" evidence="1">
    <location>
        <begin position="70"/>
        <end position="80"/>
    </location>
</feature>
<proteinExistence type="predicted"/>
<name>A0A1J5RCT1_9ZZZZ</name>